<feature type="transmembrane region" description="Helical" evidence="2">
    <location>
        <begin position="219"/>
        <end position="237"/>
    </location>
</feature>
<name>A0A6J8BW91_MYTCO</name>
<keyword evidence="2" id="KW-1133">Transmembrane helix</keyword>
<dbReference type="AlphaFoldDB" id="A0A6J8BW91"/>
<proteinExistence type="predicted"/>
<organism evidence="4 5">
    <name type="scientific">Mytilus coruscus</name>
    <name type="common">Sea mussel</name>
    <dbReference type="NCBI Taxonomy" id="42192"/>
    <lineage>
        <taxon>Eukaryota</taxon>
        <taxon>Metazoa</taxon>
        <taxon>Spiralia</taxon>
        <taxon>Lophotrochozoa</taxon>
        <taxon>Mollusca</taxon>
        <taxon>Bivalvia</taxon>
        <taxon>Autobranchia</taxon>
        <taxon>Pteriomorphia</taxon>
        <taxon>Mytilida</taxon>
        <taxon>Mytiloidea</taxon>
        <taxon>Mytilidae</taxon>
        <taxon>Mytilinae</taxon>
        <taxon>Mytilus</taxon>
    </lineage>
</organism>
<dbReference type="CDD" id="cd12935">
    <property type="entry name" value="LEM_like"/>
    <property type="match status" value="1"/>
</dbReference>
<dbReference type="EMBL" id="CACVKT020004087">
    <property type="protein sequence ID" value="CAC5387942.1"/>
    <property type="molecule type" value="Genomic_DNA"/>
</dbReference>
<dbReference type="Gene3D" id="1.10.720.30">
    <property type="entry name" value="SAP domain"/>
    <property type="match status" value="1"/>
</dbReference>
<evidence type="ECO:0000313" key="4">
    <source>
        <dbReference type="EMBL" id="CAC5387942.1"/>
    </source>
</evidence>
<gene>
    <name evidence="4" type="ORF">MCOR_23238</name>
</gene>
<sequence>MRIVKPSVKGKCAHPQFIWKKSNEGAATTDFAIQILRSTNKQQETVPGNLIPTKTFKWVSSAEFVLKLILQTKDGYLIMESSCKQQLIDAIKYLQENDKKEEKRQREDKKRKIDEKKSGPPEKMTVQILKSLLKENGVRFSSKDKKADLVKLVKEKISSSNPSREIPSQCESEMEQRHNKKYREESAQLVKKKKIKTIMIKRTIFLTYYSIPFDYSKHYLYAIYLHFLEILLILFGVHFHIHYMLTVFYILLSILWEYILRNHLIWLARPQAECYNIV</sequence>
<feature type="domain" description="HeH/LEM" evidence="3">
    <location>
        <begin position="121"/>
        <end position="155"/>
    </location>
</feature>
<reference evidence="4 5" key="1">
    <citation type="submission" date="2020-06" db="EMBL/GenBank/DDBJ databases">
        <authorList>
            <person name="Li R."/>
            <person name="Bekaert M."/>
        </authorList>
    </citation>
    <scope>NUCLEOTIDE SEQUENCE [LARGE SCALE GENOMIC DNA]</scope>
    <source>
        <strain evidence="5">wild</strain>
    </source>
</reference>
<keyword evidence="2" id="KW-0812">Transmembrane</keyword>
<dbReference type="InterPro" id="IPR025856">
    <property type="entry name" value="HeH/LEM_domain"/>
</dbReference>
<dbReference type="InterPro" id="IPR036361">
    <property type="entry name" value="SAP_dom_sf"/>
</dbReference>
<protein>
    <recommendedName>
        <fullName evidence="3">HeH/LEM domain-containing protein</fullName>
    </recommendedName>
</protein>
<dbReference type="Pfam" id="PF12949">
    <property type="entry name" value="HeH"/>
    <property type="match status" value="1"/>
</dbReference>
<feature type="region of interest" description="Disordered" evidence="1">
    <location>
        <begin position="98"/>
        <end position="120"/>
    </location>
</feature>
<evidence type="ECO:0000256" key="1">
    <source>
        <dbReference type="SAM" id="MobiDB-lite"/>
    </source>
</evidence>
<feature type="transmembrane region" description="Helical" evidence="2">
    <location>
        <begin position="243"/>
        <end position="260"/>
    </location>
</feature>
<evidence type="ECO:0000259" key="3">
    <source>
        <dbReference type="Pfam" id="PF12949"/>
    </source>
</evidence>
<evidence type="ECO:0000256" key="2">
    <source>
        <dbReference type="SAM" id="Phobius"/>
    </source>
</evidence>
<evidence type="ECO:0000313" key="5">
    <source>
        <dbReference type="Proteomes" id="UP000507470"/>
    </source>
</evidence>
<keyword evidence="2" id="KW-0472">Membrane</keyword>
<accession>A0A6J8BW91</accession>
<dbReference type="OrthoDB" id="10520191at2759"/>
<dbReference type="Proteomes" id="UP000507470">
    <property type="component" value="Unassembled WGS sequence"/>
</dbReference>
<keyword evidence="5" id="KW-1185">Reference proteome</keyword>